<dbReference type="FunFam" id="3.60.21.10:FF:000016">
    <property type="entry name" value="Putative metallophosphoesterase"/>
    <property type="match status" value="1"/>
</dbReference>
<dbReference type="AlphaFoldDB" id="A0A645AGE4"/>
<dbReference type="InterPro" id="IPR005235">
    <property type="entry name" value="YmdB-like"/>
</dbReference>
<reference evidence="4" key="1">
    <citation type="submission" date="2019-08" db="EMBL/GenBank/DDBJ databases">
        <authorList>
            <person name="Kucharzyk K."/>
            <person name="Murdoch R.W."/>
            <person name="Higgins S."/>
            <person name="Loffler F."/>
        </authorList>
    </citation>
    <scope>NUCLEOTIDE SEQUENCE</scope>
</reference>
<evidence type="ECO:0000256" key="3">
    <source>
        <dbReference type="ARBA" id="ARBA00023004"/>
    </source>
</evidence>
<proteinExistence type="predicted"/>
<dbReference type="SUPFAM" id="SSF56300">
    <property type="entry name" value="Metallo-dependent phosphatases"/>
    <property type="match status" value="1"/>
</dbReference>
<dbReference type="EMBL" id="VSSQ01013777">
    <property type="protein sequence ID" value="MPM52259.1"/>
    <property type="molecule type" value="Genomic_DNA"/>
</dbReference>
<dbReference type="PIRSF" id="PIRSF004789">
    <property type="entry name" value="DR1281"/>
    <property type="match status" value="1"/>
</dbReference>
<protein>
    <submittedName>
        <fullName evidence="4">2',3'-cyclic-nucleotide 2'-phosphodiesterase</fullName>
        <ecNumber evidence="4">3.1.4.16</ecNumber>
    </submittedName>
</protein>
<evidence type="ECO:0000256" key="2">
    <source>
        <dbReference type="ARBA" id="ARBA00022801"/>
    </source>
</evidence>
<dbReference type="GO" id="GO:0004113">
    <property type="term" value="F:2',3'-cyclic-nucleotide 3'-phosphodiesterase activity"/>
    <property type="evidence" value="ECO:0007669"/>
    <property type="project" value="TreeGrafter"/>
</dbReference>
<organism evidence="4">
    <name type="scientific">bioreactor metagenome</name>
    <dbReference type="NCBI Taxonomy" id="1076179"/>
    <lineage>
        <taxon>unclassified sequences</taxon>
        <taxon>metagenomes</taxon>
        <taxon>ecological metagenomes</taxon>
    </lineage>
</organism>
<keyword evidence="3" id="KW-0408">Iron</keyword>
<comment type="caution">
    <text evidence="4">The sequence shown here is derived from an EMBL/GenBank/DDBJ whole genome shotgun (WGS) entry which is preliminary data.</text>
</comment>
<keyword evidence="1" id="KW-0479">Metal-binding</keyword>
<evidence type="ECO:0000256" key="1">
    <source>
        <dbReference type="ARBA" id="ARBA00022723"/>
    </source>
</evidence>
<sequence>MKILMIGDVVGSTGIRMIEKHLPLLKRKHQIDQCIVNGENAWRGKGLNRAVADQLFNSGIHIITSGNHIWDQREIHDVIDQEDRLIRPANYPEGTPGRGWTSSWAGSSGVQYAVINLMGRAFLSELDCPFRTLDRILSEIPSEITIRILDFHAEATSEKMAMANYAINRVSAVIGTHTHVQTADEQIMGDGTGYLTDVGMTGAFDSILGVNTEAVLQRFLTHLPTRFVTAEGRGQLDAVLLSIQPSNGQTTEIQRIQIRE</sequence>
<name>A0A645AGE4_9ZZZZ</name>
<dbReference type="GO" id="GO:0046872">
    <property type="term" value="F:metal ion binding"/>
    <property type="evidence" value="ECO:0007669"/>
    <property type="project" value="UniProtKB-KW"/>
</dbReference>
<dbReference type="Pfam" id="PF13277">
    <property type="entry name" value="YmdB"/>
    <property type="match status" value="1"/>
</dbReference>
<accession>A0A645AGE4</accession>
<dbReference type="CDD" id="cd07382">
    <property type="entry name" value="MPP_DR1281"/>
    <property type="match status" value="1"/>
</dbReference>
<dbReference type="InterPro" id="IPR029052">
    <property type="entry name" value="Metallo-depent_PP-like"/>
</dbReference>
<gene>
    <name evidence="4" type="primary">ymdB_34</name>
    <name evidence="4" type="ORF">SDC9_99016</name>
</gene>
<keyword evidence="2 4" id="KW-0378">Hydrolase</keyword>
<evidence type="ECO:0000313" key="4">
    <source>
        <dbReference type="EMBL" id="MPM52259.1"/>
    </source>
</evidence>
<dbReference type="PANTHER" id="PTHR36303">
    <property type="entry name" value="2',3'-CYCLIC-NUCLEOTIDE 2'-PHOSPHODIESTERASE"/>
    <property type="match status" value="1"/>
</dbReference>
<dbReference type="NCBIfam" id="TIGR00282">
    <property type="entry name" value="TIGR00282 family metallophosphoesterase"/>
    <property type="match status" value="1"/>
</dbReference>
<dbReference type="PANTHER" id="PTHR36303:SF1">
    <property type="entry name" value="2',3'-CYCLIC-NUCLEOTIDE 2'-PHOSPHODIESTERASE"/>
    <property type="match status" value="1"/>
</dbReference>
<dbReference type="Gene3D" id="3.60.21.10">
    <property type="match status" value="1"/>
</dbReference>
<dbReference type="EC" id="3.1.4.16" evidence="4"/>
<dbReference type="GO" id="GO:0008663">
    <property type="term" value="F:2',3'-cyclic-nucleotide 2'-phosphodiesterase activity"/>
    <property type="evidence" value="ECO:0007669"/>
    <property type="project" value="UniProtKB-EC"/>
</dbReference>